<dbReference type="AlphaFoldDB" id="A0A9D2I583"/>
<dbReference type="GO" id="GO:0003677">
    <property type="term" value="F:DNA binding"/>
    <property type="evidence" value="ECO:0007669"/>
    <property type="project" value="InterPro"/>
</dbReference>
<reference evidence="1" key="2">
    <citation type="submission" date="2021-04" db="EMBL/GenBank/DDBJ databases">
        <authorList>
            <person name="Gilroy R."/>
        </authorList>
    </citation>
    <scope>NUCLEOTIDE SEQUENCE</scope>
    <source>
        <strain evidence="1">CHK179-7159</strain>
    </source>
</reference>
<gene>
    <name evidence="1" type="ORF">H9717_02195</name>
</gene>
<dbReference type="SUPFAM" id="SSF54171">
    <property type="entry name" value="DNA-binding domain"/>
    <property type="match status" value="1"/>
</dbReference>
<evidence type="ECO:0000313" key="1">
    <source>
        <dbReference type="EMBL" id="HJA91924.1"/>
    </source>
</evidence>
<sequence length="154" mass="18232">MRSGAKKNYPRIYKIWQGIRQRCNNPNDKDYEDYGGRGIKVCEEWNKNSMSFIQWALQNGYADNLSIDRKDTNGDYCPENCHWATGTEQARNKRRQKTNKTGYNGVHYEPDRNKYRALIYVDSKRIDLGRYDTAEARRLGEEKYWGGMPQSRCR</sequence>
<accession>A0A9D2I583</accession>
<comment type="caution">
    <text evidence="1">The sequence shown here is derived from an EMBL/GenBank/DDBJ whole genome shotgun (WGS) entry which is preliminary data.</text>
</comment>
<protein>
    <submittedName>
        <fullName evidence="1">Uncharacterized protein</fullName>
    </submittedName>
</protein>
<evidence type="ECO:0000313" key="2">
    <source>
        <dbReference type="Proteomes" id="UP000886858"/>
    </source>
</evidence>
<proteinExistence type="predicted"/>
<organism evidence="1 2">
    <name type="scientific">Candidatus Eisenbergiella merdipullorum</name>
    <dbReference type="NCBI Taxonomy" id="2838553"/>
    <lineage>
        <taxon>Bacteria</taxon>
        <taxon>Bacillati</taxon>
        <taxon>Bacillota</taxon>
        <taxon>Clostridia</taxon>
        <taxon>Lachnospirales</taxon>
        <taxon>Lachnospiraceae</taxon>
        <taxon>Eisenbergiella</taxon>
    </lineage>
</organism>
<dbReference type="Proteomes" id="UP000886858">
    <property type="component" value="Unassembled WGS sequence"/>
</dbReference>
<reference evidence="1" key="1">
    <citation type="journal article" date="2021" name="PeerJ">
        <title>Extensive microbial diversity within the chicken gut microbiome revealed by metagenomics and culture.</title>
        <authorList>
            <person name="Gilroy R."/>
            <person name="Ravi A."/>
            <person name="Getino M."/>
            <person name="Pursley I."/>
            <person name="Horton D.L."/>
            <person name="Alikhan N.F."/>
            <person name="Baker D."/>
            <person name="Gharbi K."/>
            <person name="Hall N."/>
            <person name="Watson M."/>
            <person name="Adriaenssens E.M."/>
            <person name="Foster-Nyarko E."/>
            <person name="Jarju S."/>
            <person name="Secka A."/>
            <person name="Antonio M."/>
            <person name="Oren A."/>
            <person name="Chaudhuri R.R."/>
            <person name="La Ragione R."/>
            <person name="Hildebrand F."/>
            <person name="Pallen M.J."/>
        </authorList>
    </citation>
    <scope>NUCLEOTIDE SEQUENCE</scope>
    <source>
        <strain evidence="1">CHK179-7159</strain>
    </source>
</reference>
<name>A0A9D2I583_9FIRM</name>
<dbReference type="EMBL" id="DWYY01000026">
    <property type="protein sequence ID" value="HJA91924.1"/>
    <property type="molecule type" value="Genomic_DNA"/>
</dbReference>
<dbReference type="InterPro" id="IPR016177">
    <property type="entry name" value="DNA-bd_dom_sf"/>
</dbReference>